<evidence type="ECO:0000313" key="3">
    <source>
        <dbReference type="EMBL" id="RAV17423.1"/>
    </source>
</evidence>
<dbReference type="GO" id="GO:0000272">
    <property type="term" value="P:polysaccharide catabolic process"/>
    <property type="evidence" value="ECO:0007669"/>
    <property type="project" value="InterPro"/>
</dbReference>
<dbReference type="SUPFAM" id="SSF63446">
    <property type="entry name" value="Type I dockerin domain"/>
    <property type="match status" value="1"/>
</dbReference>
<dbReference type="AlphaFoldDB" id="A0A329MFJ7"/>
<accession>A0A329MFJ7</accession>
<comment type="caution">
    <text evidence="3">The sequence shown here is derived from an EMBL/GenBank/DDBJ whole genome shotgun (WGS) entry which is preliminary data.</text>
</comment>
<organism evidence="3 4">
    <name type="scientific">Paenibacillus contaminans</name>
    <dbReference type="NCBI Taxonomy" id="450362"/>
    <lineage>
        <taxon>Bacteria</taxon>
        <taxon>Bacillati</taxon>
        <taxon>Bacillota</taxon>
        <taxon>Bacilli</taxon>
        <taxon>Bacillales</taxon>
        <taxon>Paenibacillaceae</taxon>
        <taxon>Paenibacillus</taxon>
    </lineage>
</organism>
<dbReference type="EMBL" id="QMFB01000019">
    <property type="protein sequence ID" value="RAV17423.1"/>
    <property type="molecule type" value="Genomic_DNA"/>
</dbReference>
<gene>
    <name evidence="3" type="ORF">DQG23_27685</name>
</gene>
<reference evidence="3 4" key="1">
    <citation type="journal article" date="2009" name="Int. J. Syst. Evol. Microbiol.">
        <title>Paenibacillus contaminans sp. nov., isolated from a contaminated laboratory plate.</title>
        <authorList>
            <person name="Chou J.H."/>
            <person name="Lee J.H."/>
            <person name="Lin M.C."/>
            <person name="Chang P.S."/>
            <person name="Arun A.B."/>
            <person name="Young C.C."/>
            <person name="Chen W.M."/>
        </authorList>
    </citation>
    <scope>NUCLEOTIDE SEQUENCE [LARGE SCALE GENOMIC DNA]</scope>
    <source>
        <strain evidence="3 4">CKOBP-6</strain>
    </source>
</reference>
<dbReference type="InterPro" id="IPR002102">
    <property type="entry name" value="Cohesin_dom"/>
</dbReference>
<dbReference type="CDD" id="cd08547">
    <property type="entry name" value="Type_II_cohesin"/>
    <property type="match status" value="1"/>
</dbReference>
<feature type="signal peptide" evidence="1">
    <location>
        <begin position="1"/>
        <end position="28"/>
    </location>
</feature>
<feature type="domain" description="Dockerin" evidence="2">
    <location>
        <begin position="828"/>
        <end position="890"/>
    </location>
</feature>
<dbReference type="OrthoDB" id="843723at2"/>
<proteinExistence type="predicted"/>
<dbReference type="Gene3D" id="2.120.10.80">
    <property type="entry name" value="Kelch-type beta propeller"/>
    <property type="match status" value="1"/>
</dbReference>
<dbReference type="InterPro" id="IPR008965">
    <property type="entry name" value="CBM2/CBM3_carb-bd_dom_sf"/>
</dbReference>
<evidence type="ECO:0000259" key="2">
    <source>
        <dbReference type="PROSITE" id="PS51766"/>
    </source>
</evidence>
<keyword evidence="4" id="KW-1185">Reference proteome</keyword>
<dbReference type="GO" id="GO:0030246">
    <property type="term" value="F:carbohydrate binding"/>
    <property type="evidence" value="ECO:0007669"/>
    <property type="project" value="InterPro"/>
</dbReference>
<dbReference type="Pfam" id="PF00404">
    <property type="entry name" value="Dockerin_1"/>
    <property type="match status" value="1"/>
</dbReference>
<dbReference type="Pfam" id="PF00963">
    <property type="entry name" value="Cohesin"/>
    <property type="match status" value="1"/>
</dbReference>
<dbReference type="GO" id="GO:0004553">
    <property type="term" value="F:hydrolase activity, hydrolyzing O-glycosyl compounds"/>
    <property type="evidence" value="ECO:0007669"/>
    <property type="project" value="InterPro"/>
</dbReference>
<dbReference type="PROSITE" id="PS00018">
    <property type="entry name" value="EF_HAND_1"/>
    <property type="match status" value="2"/>
</dbReference>
<keyword evidence="1" id="KW-0732">Signal</keyword>
<dbReference type="InterPro" id="IPR002105">
    <property type="entry name" value="Dockerin_1_rpt"/>
</dbReference>
<dbReference type="RefSeq" id="WP_113034274.1">
    <property type="nucleotide sequence ID" value="NZ_QMFB01000019.1"/>
</dbReference>
<sequence length="890" mass="97098">MRRRAWRWAISMMAFLMIVFGTLTPAWADGPGSPNSKIIDGPEFLGEPLTQTLLLNTALGTEDGHNMLYTTMSGKPDAKFIVYNLDTHTAERTFELPGVKNSWSHKIDSKGNVYMLPHGYVRVYQYSPVTKQIKQSGLVPGETATYGLNIDENDNVYFGTFPSAKVIKYNPVTDEMTDFGTIFPGQKYVMSMVYHEGFLYAGGQDQNSMFVKINVETGEKTPIPNPNASELPELPAGFTPISYYMMSKVDHLVFAQIKASNGMYYMCVYDLNQGKWVKAFYRSFGHYVSPKLDGKVYLLGGLPSDGTTNALYSVDLTTFETEDTGIRYYGNYTGGGWVELQNRPDLPGKSLVTVQQGKVLAFNLAAQKAEFLQESNFPANGIHIQDLEAGPGNKLIMGGYMLDKGIIYDTETESKQEFATTQTETIKRIGNKIYLGLYTQAVLSQLDLEQPIGPANPKQLTSFGTELQDRIFDIEDADGKIVMGTFPRAGFLGGGLAIYDPATGESQLYKNVIPDQSVEGLAYKDGKVYGATSIYGGANPTQTEAKVFIFDMASRQVVKEVAPKMAGVDVPLTFIGDIEFGPDGNLWGISSGVVFALDPVTLETVKAIVVDRVSSTKTLPTVAHLIFGEDGMLYTNVNGYFTIINPFTLEYDKTSITMTYHTIASDGNIYFTGYSSDTHKLYRMKVSDLTEKSTLTAPVSTVSAETEFKVSYGVSDVSRAVYGQDINLEYDPGVIELVSARSLIEGVAIVETVKEPAGKLRLIVASQGPQHVVTGNAQVIELTFRAKDVLQTASSVISITSALLSDEQTNEVQAKASSVTITVTADGAGGRNPDINQDGKVSIGDLAFVAANYGKDRSSPDWAQVKKADINGDGRIDILDLAAVAKKILE</sequence>
<dbReference type="InterPro" id="IPR036439">
    <property type="entry name" value="Dockerin_dom_sf"/>
</dbReference>
<dbReference type="SUPFAM" id="SSF63829">
    <property type="entry name" value="Calcium-dependent phosphotriesterase"/>
    <property type="match status" value="1"/>
</dbReference>
<dbReference type="SUPFAM" id="SSF50965">
    <property type="entry name" value="Galactose oxidase, central domain"/>
    <property type="match status" value="1"/>
</dbReference>
<dbReference type="SUPFAM" id="SSF49384">
    <property type="entry name" value="Carbohydrate-binding domain"/>
    <property type="match status" value="1"/>
</dbReference>
<dbReference type="InterPro" id="IPR011043">
    <property type="entry name" value="Gal_Oxase/kelch_b-propeller"/>
</dbReference>
<dbReference type="InterPro" id="IPR018247">
    <property type="entry name" value="EF_Hand_1_Ca_BS"/>
</dbReference>
<evidence type="ECO:0000256" key="1">
    <source>
        <dbReference type="SAM" id="SignalP"/>
    </source>
</evidence>
<evidence type="ECO:0000313" key="4">
    <source>
        <dbReference type="Proteomes" id="UP000250369"/>
    </source>
</evidence>
<dbReference type="Gene3D" id="2.60.40.680">
    <property type="match status" value="1"/>
</dbReference>
<dbReference type="InterPro" id="IPR016134">
    <property type="entry name" value="Dockerin_dom"/>
</dbReference>
<feature type="chain" id="PRO_5016297082" description="Dockerin domain-containing protein" evidence="1">
    <location>
        <begin position="29"/>
        <end position="890"/>
    </location>
</feature>
<dbReference type="Proteomes" id="UP000250369">
    <property type="component" value="Unassembled WGS sequence"/>
</dbReference>
<protein>
    <recommendedName>
        <fullName evidence="2">Dockerin domain-containing protein</fullName>
    </recommendedName>
</protein>
<dbReference type="InterPro" id="IPR015915">
    <property type="entry name" value="Kelch-typ_b-propeller"/>
</dbReference>
<dbReference type="PROSITE" id="PS51766">
    <property type="entry name" value="DOCKERIN"/>
    <property type="match status" value="1"/>
</dbReference>
<name>A0A329MFJ7_9BACL</name>
<dbReference type="CDD" id="cd14254">
    <property type="entry name" value="Dockerin_II"/>
    <property type="match status" value="1"/>
</dbReference>
<dbReference type="Gene3D" id="1.10.1330.10">
    <property type="entry name" value="Dockerin domain"/>
    <property type="match status" value="1"/>
</dbReference>